<dbReference type="GO" id="GO:0071555">
    <property type="term" value="P:cell wall organization"/>
    <property type="evidence" value="ECO:0007669"/>
    <property type="project" value="InterPro"/>
</dbReference>
<dbReference type="GO" id="GO:0030288">
    <property type="term" value="C:outer membrane-bounded periplasmic space"/>
    <property type="evidence" value="ECO:0007669"/>
    <property type="project" value="InterPro"/>
</dbReference>
<evidence type="ECO:0000256" key="5">
    <source>
        <dbReference type="ARBA" id="ARBA00022764"/>
    </source>
</evidence>
<gene>
    <name evidence="14" type="ORF">B9P89_01350</name>
    <name evidence="15" type="ORF">HV178_03575</name>
    <name evidence="13" type="ORF">KV121_002683</name>
    <name evidence="12" type="ORF">SGX49_001398</name>
</gene>
<dbReference type="PANTHER" id="PTHR30251">
    <property type="entry name" value="PILUS ASSEMBLY CHAPERONE"/>
    <property type="match status" value="1"/>
</dbReference>
<evidence type="ECO:0000256" key="8">
    <source>
        <dbReference type="RuleBase" id="RU003918"/>
    </source>
</evidence>
<reference evidence="17" key="3">
    <citation type="submission" date="2020-06" db="EMBL/GenBank/DDBJ databases">
        <title>REHAB project genomes.</title>
        <authorList>
            <person name="Shaw L.P."/>
        </authorList>
    </citation>
    <scope>NUCLEOTIDE SEQUENCE [LARGE SCALE GENOMIC DNA]</scope>
    <source>
        <strain evidence="17">RHBSTW-00370</strain>
    </source>
</reference>
<dbReference type="InterPro" id="IPR016148">
    <property type="entry name" value="Pili_assmbl_chaperone_C"/>
</dbReference>
<dbReference type="Gene3D" id="2.60.40.10">
    <property type="entry name" value="Immunoglobulins"/>
    <property type="match status" value="2"/>
</dbReference>
<dbReference type="SUPFAM" id="SSF49584">
    <property type="entry name" value="Periplasmic chaperone C-domain"/>
    <property type="match status" value="1"/>
</dbReference>
<comment type="subcellular location">
    <subcellularLocation>
        <location evidence="1 8">Periplasm</location>
    </subcellularLocation>
</comment>
<dbReference type="InterPro" id="IPR008962">
    <property type="entry name" value="PapD-like_sf"/>
</dbReference>
<evidence type="ECO:0000256" key="9">
    <source>
        <dbReference type="SAM" id="SignalP"/>
    </source>
</evidence>
<evidence type="ECO:0000256" key="7">
    <source>
        <dbReference type="ARBA" id="ARBA00023319"/>
    </source>
</evidence>
<dbReference type="FunFam" id="2.60.40.10:FF:000458">
    <property type="entry name" value="Molecular chaperone FimC"/>
    <property type="match status" value="1"/>
</dbReference>
<protein>
    <submittedName>
        <fullName evidence="14">Fimbrial protein</fullName>
    </submittedName>
    <submittedName>
        <fullName evidence="12">Molecular chaperone</fullName>
    </submittedName>
</protein>
<dbReference type="Proteomes" id="UP001279522">
    <property type="component" value="Unassembled WGS sequence"/>
</dbReference>
<evidence type="ECO:0000256" key="3">
    <source>
        <dbReference type="ARBA" id="ARBA00022558"/>
    </source>
</evidence>
<evidence type="ECO:0000259" key="11">
    <source>
        <dbReference type="Pfam" id="PF02753"/>
    </source>
</evidence>
<keyword evidence="3" id="KW-1029">Fimbrium biogenesis</keyword>
<dbReference type="InterPro" id="IPR018046">
    <property type="entry name" value="Pili_assmbl_chaperone_CS"/>
</dbReference>
<evidence type="ECO:0000256" key="6">
    <source>
        <dbReference type="ARBA" id="ARBA00023186"/>
    </source>
</evidence>
<dbReference type="SUPFAM" id="SSF49354">
    <property type="entry name" value="PapD-like"/>
    <property type="match status" value="1"/>
</dbReference>
<dbReference type="PRINTS" id="PR00969">
    <property type="entry name" value="CHAPERONPILI"/>
</dbReference>
<dbReference type="InterPro" id="IPR001829">
    <property type="entry name" value="Pili_assmbl_chaperone_bac"/>
</dbReference>
<dbReference type="Proteomes" id="UP000885148">
    <property type="component" value="Unassembled WGS sequence"/>
</dbReference>
<reference evidence="14 16" key="1">
    <citation type="submission" date="2017-04" db="EMBL/GenBank/DDBJ databases">
        <title>Emergence of KPC-2-producing Citrobacter isolates from sediments of a Chinese river.</title>
        <authorList>
            <person name="Zheng B."/>
        </authorList>
    </citation>
    <scope>NUCLEOTIDE SEQUENCE [LARGE SCALE GENOMIC DNA]</scope>
    <source>
        <strain evidence="14 16">C191</strain>
    </source>
</reference>
<dbReference type="EMBL" id="CP056573">
    <property type="protein sequence ID" value="QLV29104.1"/>
    <property type="molecule type" value="Genomic_DNA"/>
</dbReference>
<feature type="domain" description="Pili assembly chaperone C-terminal" evidence="11">
    <location>
        <begin position="165"/>
        <end position="223"/>
    </location>
</feature>
<dbReference type="Proteomes" id="UP000215827">
    <property type="component" value="Unassembled WGS sequence"/>
</dbReference>
<proteinExistence type="inferred from homology"/>
<evidence type="ECO:0000313" key="12">
    <source>
        <dbReference type="EMBL" id="ELV3679005.1"/>
    </source>
</evidence>
<reference evidence="13" key="5">
    <citation type="submission" date="2021-07" db="EMBL/GenBank/DDBJ databases">
        <authorList>
            <consortium name="NCBI Pathogen Detection Project"/>
        </authorList>
    </citation>
    <scope>NUCLEOTIDE SEQUENCE</scope>
    <source>
        <strain evidence="13">91871</strain>
    </source>
</reference>
<sequence length="243" mass="27069">MTLFKKLPIVLLALSLTSQAAIQPDRTRIIFNGNEKASSLKIENQSKQLPYLAYSWIEDEKGNKDDTFLVALPPIQRLNPSAISQVRIVKQDKARSLPQDRETLFYFNVREIPPAPENKGSNAIVQMALQSRLKLFWRPAALKKKPGTEVELQLKVSQQGNTLLVNNPTAYYITLAFFGKDSKSQLSGFSSKMIAPFSSVTLNAGGYNGNAFALGYMDDYGGLRMLNVKCHGQCDLIVPEARK</sequence>
<dbReference type="Pfam" id="PF02753">
    <property type="entry name" value="PapD_C"/>
    <property type="match status" value="1"/>
</dbReference>
<dbReference type="EMBL" id="NEFA01000001">
    <property type="protein sequence ID" value="OYR07290.1"/>
    <property type="molecule type" value="Genomic_DNA"/>
</dbReference>
<dbReference type="InterPro" id="IPR050643">
    <property type="entry name" value="Periplasmic_pilus_chap"/>
</dbReference>
<dbReference type="RefSeq" id="WP_048232810.1">
    <property type="nucleotide sequence ID" value="NZ_AP028314.1"/>
</dbReference>
<evidence type="ECO:0000313" key="15">
    <source>
        <dbReference type="EMBL" id="QLV29104.1"/>
    </source>
</evidence>
<dbReference type="PANTHER" id="PTHR30251:SF5">
    <property type="entry name" value="FIMBRIAL CHAPARONE PROTEIN"/>
    <property type="match status" value="1"/>
</dbReference>
<keyword evidence="5" id="KW-0574">Periplasm</keyword>
<keyword evidence="4 9" id="KW-0732">Signal</keyword>
<evidence type="ECO:0000256" key="4">
    <source>
        <dbReference type="ARBA" id="ARBA00022729"/>
    </source>
</evidence>
<keyword evidence="6 8" id="KW-0143">Chaperone</keyword>
<evidence type="ECO:0000313" key="16">
    <source>
        <dbReference type="Proteomes" id="UP000215827"/>
    </source>
</evidence>
<dbReference type="Proteomes" id="UP000512222">
    <property type="component" value="Chromosome"/>
</dbReference>
<reference evidence="15" key="4">
    <citation type="journal article" date="2021" name="Microb. Genom.">
        <title>A genomic epidemiological study shows that prevalence of antimicrobial resistance in Enterobacterales is associated with the livestock host, as well as antimicrobial usage.</title>
        <authorList>
            <person name="AbuOun M."/>
            <person name="Jones H."/>
            <person name="Stubberfield E."/>
            <person name="Gilson D."/>
            <person name="Shaw L.P."/>
            <person name="Hubbard A.T.M."/>
            <person name="Chau K.K."/>
            <person name="Sebra R."/>
            <person name="Peto T.E.A."/>
            <person name="Crook D.W."/>
            <person name="Read D.S."/>
            <person name="Gweon H.S."/>
            <person name="Walker A.S."/>
            <person name="Stoesser N."/>
            <person name="Smith R.P."/>
            <person name="Anjum M.F."/>
            <person name="On Behalf Of The Rehab Consortium."/>
        </authorList>
    </citation>
    <scope>NUCLEOTIDE SEQUENCE</scope>
    <source>
        <strain evidence="15">RHBSTW-00370</strain>
    </source>
</reference>
<feature type="domain" description="Pili assembly chaperone N-terminal" evidence="10">
    <location>
        <begin position="22"/>
        <end position="142"/>
    </location>
</feature>
<dbReference type="PROSITE" id="PS00635">
    <property type="entry name" value="PILI_CHAPERONE"/>
    <property type="match status" value="1"/>
</dbReference>
<comment type="similarity">
    <text evidence="2 8">Belongs to the periplasmic pilus chaperone family.</text>
</comment>
<evidence type="ECO:0000256" key="1">
    <source>
        <dbReference type="ARBA" id="ARBA00004418"/>
    </source>
</evidence>
<dbReference type="InterPro" id="IPR016147">
    <property type="entry name" value="Pili_assmbl_chaperone_N"/>
</dbReference>
<name>A0A1B2JNP1_CITFR</name>
<dbReference type="AlphaFoldDB" id="A0A1B2JNP1"/>
<keyword evidence="7" id="KW-0393">Immunoglobulin domain</keyword>
<evidence type="ECO:0000313" key="14">
    <source>
        <dbReference type="EMBL" id="OYR07290.1"/>
    </source>
</evidence>
<evidence type="ECO:0000313" key="17">
    <source>
        <dbReference type="Proteomes" id="UP000512222"/>
    </source>
</evidence>
<evidence type="ECO:0000259" key="10">
    <source>
        <dbReference type="Pfam" id="PF00345"/>
    </source>
</evidence>
<dbReference type="Pfam" id="PF00345">
    <property type="entry name" value="PapD_N"/>
    <property type="match status" value="1"/>
</dbReference>
<evidence type="ECO:0000313" key="13">
    <source>
        <dbReference type="EMBL" id="HBH7042602.1"/>
    </source>
</evidence>
<reference evidence="13" key="2">
    <citation type="journal article" date="2018" name="Genome Biol.">
        <title>SKESA: strategic k-mer extension for scrupulous assemblies.</title>
        <authorList>
            <person name="Souvorov A."/>
            <person name="Agarwala R."/>
            <person name="Lipman D.J."/>
        </authorList>
    </citation>
    <scope>NUCLEOTIDE SEQUENCE</scope>
    <source>
        <strain evidence="13">91871</strain>
    </source>
</reference>
<feature type="signal peptide" evidence="9">
    <location>
        <begin position="1"/>
        <end position="20"/>
    </location>
</feature>
<evidence type="ECO:0000256" key="2">
    <source>
        <dbReference type="ARBA" id="ARBA00007399"/>
    </source>
</evidence>
<accession>A0A1B2JNP1</accession>
<dbReference type="EMBL" id="ABOSXX010000004">
    <property type="protein sequence ID" value="ELV3679005.1"/>
    <property type="molecule type" value="Genomic_DNA"/>
</dbReference>
<dbReference type="InterPro" id="IPR036316">
    <property type="entry name" value="Pili_assmbl_chap_C_dom_sf"/>
</dbReference>
<dbReference type="InterPro" id="IPR013783">
    <property type="entry name" value="Ig-like_fold"/>
</dbReference>
<reference evidence="12" key="6">
    <citation type="submission" date="2023-05" db="EMBL/GenBank/DDBJ databases">
        <authorList>
            <consortium name="Clinical and Environmental Microbiology Branch: Whole genome sequencing antimicrobial resistance pathogens in the healthcare setting"/>
        </authorList>
    </citation>
    <scope>NUCLEOTIDE SEQUENCE</scope>
    <source>
        <strain evidence="12">2023GN-00287</strain>
    </source>
</reference>
<organism evidence="14 16">
    <name type="scientific">Citrobacter freundii</name>
    <dbReference type="NCBI Taxonomy" id="546"/>
    <lineage>
        <taxon>Bacteria</taxon>
        <taxon>Pseudomonadati</taxon>
        <taxon>Pseudomonadota</taxon>
        <taxon>Gammaproteobacteria</taxon>
        <taxon>Enterobacterales</taxon>
        <taxon>Enterobacteriaceae</taxon>
        <taxon>Citrobacter</taxon>
        <taxon>Citrobacter freundii complex</taxon>
    </lineage>
</organism>
<dbReference type="EMBL" id="DAESCB010000007">
    <property type="protein sequence ID" value="HBH7042602.1"/>
    <property type="molecule type" value="Genomic_DNA"/>
</dbReference>
<feature type="chain" id="PRO_5011887006" evidence="9">
    <location>
        <begin position="21"/>
        <end position="243"/>
    </location>
</feature>